<dbReference type="AlphaFoldDB" id="A0A7W7GSK8"/>
<evidence type="ECO:0000256" key="2">
    <source>
        <dbReference type="SAM" id="SignalP"/>
    </source>
</evidence>
<feature type="region of interest" description="Disordered" evidence="1">
    <location>
        <begin position="40"/>
        <end position="196"/>
    </location>
</feature>
<dbReference type="PROSITE" id="PS50093">
    <property type="entry name" value="PKD"/>
    <property type="match status" value="1"/>
</dbReference>
<evidence type="ECO:0000313" key="4">
    <source>
        <dbReference type="EMBL" id="MBB4737529.1"/>
    </source>
</evidence>
<evidence type="ECO:0000313" key="5">
    <source>
        <dbReference type="Proteomes" id="UP000546162"/>
    </source>
</evidence>
<feature type="chain" id="PRO_5030999253" description="PKD domain-containing protein" evidence="2">
    <location>
        <begin position="26"/>
        <end position="504"/>
    </location>
</feature>
<dbReference type="Proteomes" id="UP000546162">
    <property type="component" value="Unassembled WGS sequence"/>
</dbReference>
<protein>
    <recommendedName>
        <fullName evidence="3">PKD domain-containing protein</fullName>
    </recommendedName>
</protein>
<dbReference type="InterPro" id="IPR035986">
    <property type="entry name" value="PKD_dom_sf"/>
</dbReference>
<keyword evidence="2" id="KW-0732">Signal</keyword>
<reference evidence="4 5" key="1">
    <citation type="submission" date="2020-08" db="EMBL/GenBank/DDBJ databases">
        <title>Sequencing the genomes of 1000 actinobacteria strains.</title>
        <authorList>
            <person name="Klenk H.-P."/>
        </authorList>
    </citation>
    <scope>NUCLEOTIDE SEQUENCE [LARGE SCALE GENOMIC DNA]</scope>
    <source>
        <strain evidence="4 5">DSM 45809</strain>
    </source>
</reference>
<gene>
    <name evidence="4" type="ORF">BJY16_000988</name>
</gene>
<proteinExistence type="predicted"/>
<evidence type="ECO:0000256" key="1">
    <source>
        <dbReference type="SAM" id="MobiDB-lite"/>
    </source>
</evidence>
<dbReference type="InterPro" id="IPR000601">
    <property type="entry name" value="PKD_dom"/>
</dbReference>
<feature type="domain" description="PKD" evidence="3">
    <location>
        <begin position="236"/>
        <end position="284"/>
    </location>
</feature>
<name>A0A7W7GSK8_9ACTN</name>
<evidence type="ECO:0000259" key="3">
    <source>
        <dbReference type="PROSITE" id="PS50093"/>
    </source>
</evidence>
<keyword evidence="5" id="KW-1185">Reference proteome</keyword>
<sequence>MKPRLARPLLAALVGGALVAGGAVAASPAYAGVSPARIAATTADEPTDPPTTPVDPGTGGGDTGTGTGDTGGSTGGGDTGGSTGGGDTGGSTGGGDTGGSTGGGDTGGSTGGGDTGGSTGGGDTGGSTGGGDTGGSTGGGDTGGSTGGGDTGGSTGGGDTGGSTGGGDTGGNTGGGTTDPGTTDPEPVPDTTAPTGTYRLSALSIWTGQQVVLYQNNADYADGDNDDSTIKRVVDWKDGTTSEFSSASATWLQHNYKSAGTYVVTETLTDAAGNETKLTATVYVKNAPTAISLSKKSVWNGERYNVTVKAVPAGTTSYVIFWGDGFYNEYKWYGKARTFPGYYYHYKGSNSVVTGYRPTQIAYRNANGLSTPVTGAWIKVKKDSWKPTVKVNKPSSPNRLKSWKYVTGTASDKGSGAPGVWVFLEKYSNGKDYCLNKNKKWQRVYDSTWDATCYSWWAPVTKGKWKFKVPAGLGKGYFWASAYAVDWADHRSKWKTVSAKITRS</sequence>
<organism evidence="4 5">
    <name type="scientific">Actinoplanes octamycinicus</name>
    <dbReference type="NCBI Taxonomy" id="135948"/>
    <lineage>
        <taxon>Bacteria</taxon>
        <taxon>Bacillati</taxon>
        <taxon>Actinomycetota</taxon>
        <taxon>Actinomycetes</taxon>
        <taxon>Micromonosporales</taxon>
        <taxon>Micromonosporaceae</taxon>
        <taxon>Actinoplanes</taxon>
    </lineage>
</organism>
<comment type="caution">
    <text evidence="4">The sequence shown here is derived from an EMBL/GenBank/DDBJ whole genome shotgun (WGS) entry which is preliminary data.</text>
</comment>
<dbReference type="SUPFAM" id="SSF49299">
    <property type="entry name" value="PKD domain"/>
    <property type="match status" value="1"/>
</dbReference>
<feature type="signal peptide" evidence="2">
    <location>
        <begin position="1"/>
        <end position="25"/>
    </location>
</feature>
<dbReference type="RefSeq" id="WP_185037931.1">
    <property type="nucleotide sequence ID" value="NZ_JACHNB010000001.1"/>
</dbReference>
<dbReference type="GO" id="GO:0005975">
    <property type="term" value="P:carbohydrate metabolic process"/>
    <property type="evidence" value="ECO:0007669"/>
    <property type="project" value="UniProtKB-ARBA"/>
</dbReference>
<dbReference type="InterPro" id="IPR013783">
    <property type="entry name" value="Ig-like_fold"/>
</dbReference>
<accession>A0A7W7GSK8</accession>
<feature type="compositionally biased region" description="Gly residues" evidence="1">
    <location>
        <begin position="57"/>
        <end position="178"/>
    </location>
</feature>
<dbReference type="EMBL" id="JACHNB010000001">
    <property type="protein sequence ID" value="MBB4737529.1"/>
    <property type="molecule type" value="Genomic_DNA"/>
</dbReference>
<dbReference type="CDD" id="cd00146">
    <property type="entry name" value="PKD"/>
    <property type="match status" value="1"/>
</dbReference>
<dbReference type="Gene3D" id="2.60.40.10">
    <property type="entry name" value="Immunoglobulins"/>
    <property type="match status" value="1"/>
</dbReference>